<feature type="chain" id="PRO_5042605963" description="DUF2282 domain-containing protein" evidence="1">
    <location>
        <begin position="30"/>
        <end position="96"/>
    </location>
</feature>
<evidence type="ECO:0000313" key="3">
    <source>
        <dbReference type="Proteomes" id="UP001296776"/>
    </source>
</evidence>
<keyword evidence="3" id="KW-1185">Reference proteome</keyword>
<feature type="signal peptide" evidence="1">
    <location>
        <begin position="1"/>
        <end position="29"/>
    </location>
</feature>
<evidence type="ECO:0000313" key="2">
    <source>
        <dbReference type="EMBL" id="MBK1705520.1"/>
    </source>
</evidence>
<protein>
    <recommendedName>
        <fullName evidence="4">DUF2282 domain-containing protein</fullName>
    </recommendedName>
</protein>
<dbReference type="Pfam" id="PF10048">
    <property type="entry name" value="DUF2282"/>
    <property type="match status" value="1"/>
</dbReference>
<dbReference type="AlphaFoldDB" id="A0AAJ0U670"/>
<dbReference type="EMBL" id="NRSJ01000023">
    <property type="protein sequence ID" value="MBK1705520.1"/>
    <property type="molecule type" value="Genomic_DNA"/>
</dbReference>
<name>A0AAJ0U670_9GAMM</name>
<dbReference type="InterPro" id="IPR018740">
    <property type="entry name" value="DUF2282_membr"/>
</dbReference>
<proteinExistence type="predicted"/>
<accession>A0AAJ0U670</accession>
<sequence>MNDTKTCVANHIAGILAAGALLAAGQAQAVPDAPTAWEKCAGIAKQGMNDCGALDGKHACAGQAKADGEPTEWVYVPEGTCTKIVGGTVAATKPAK</sequence>
<organism evidence="2 3">
    <name type="scientific">Halochromatium glycolicum</name>
    <dbReference type="NCBI Taxonomy" id="85075"/>
    <lineage>
        <taxon>Bacteria</taxon>
        <taxon>Pseudomonadati</taxon>
        <taxon>Pseudomonadota</taxon>
        <taxon>Gammaproteobacteria</taxon>
        <taxon>Chromatiales</taxon>
        <taxon>Chromatiaceae</taxon>
        <taxon>Halochromatium</taxon>
    </lineage>
</organism>
<dbReference type="Proteomes" id="UP001296776">
    <property type="component" value="Unassembled WGS sequence"/>
</dbReference>
<dbReference type="RefSeq" id="WP_200346737.1">
    <property type="nucleotide sequence ID" value="NZ_NRSJ01000023.1"/>
</dbReference>
<reference evidence="2" key="1">
    <citation type="submission" date="2017-08" db="EMBL/GenBank/DDBJ databases">
        <authorList>
            <person name="Imhoff J.F."/>
            <person name="Rahn T."/>
            <person name="Kuenzel S."/>
            <person name="Neulinger S.C."/>
        </authorList>
    </citation>
    <scope>NUCLEOTIDE SEQUENCE</scope>
    <source>
        <strain evidence="2">DSM 11080</strain>
    </source>
</reference>
<comment type="caution">
    <text evidence="2">The sequence shown here is derived from an EMBL/GenBank/DDBJ whole genome shotgun (WGS) entry which is preliminary data.</text>
</comment>
<gene>
    <name evidence="2" type="ORF">CKO40_13395</name>
</gene>
<reference evidence="2" key="2">
    <citation type="journal article" date="2020" name="Microorganisms">
        <title>Osmotic Adaptation and Compatible Solute Biosynthesis of Phototrophic Bacteria as Revealed from Genome Analyses.</title>
        <authorList>
            <person name="Imhoff J.F."/>
            <person name="Rahn T."/>
            <person name="Kunzel S."/>
            <person name="Keller A."/>
            <person name="Neulinger S.C."/>
        </authorList>
    </citation>
    <scope>NUCLEOTIDE SEQUENCE</scope>
    <source>
        <strain evidence="2">DSM 11080</strain>
    </source>
</reference>
<evidence type="ECO:0008006" key="4">
    <source>
        <dbReference type="Google" id="ProtNLM"/>
    </source>
</evidence>
<evidence type="ECO:0000256" key="1">
    <source>
        <dbReference type="SAM" id="SignalP"/>
    </source>
</evidence>
<keyword evidence="1" id="KW-0732">Signal</keyword>